<evidence type="ECO:0008006" key="4">
    <source>
        <dbReference type="Google" id="ProtNLM"/>
    </source>
</evidence>
<dbReference type="AlphaFoldDB" id="A0A432VPJ1"/>
<comment type="caution">
    <text evidence="2">The sequence shown here is derived from an EMBL/GenBank/DDBJ whole genome shotgun (WGS) entry which is preliminary data.</text>
</comment>
<accession>A0A432VPJ1</accession>
<keyword evidence="3" id="KW-1185">Reference proteome</keyword>
<keyword evidence="1" id="KW-0732">Signal</keyword>
<reference evidence="2 3" key="1">
    <citation type="journal article" date="2011" name="Front. Microbiol.">
        <title>Genomic signatures of strain selection and enhancement in Bacillus atrophaeus var. globigii, a historical biowarfare simulant.</title>
        <authorList>
            <person name="Gibbons H.S."/>
            <person name="Broomall S.M."/>
            <person name="McNew L.A."/>
            <person name="Daligault H."/>
            <person name="Chapman C."/>
            <person name="Bruce D."/>
            <person name="Karavis M."/>
            <person name="Krepps M."/>
            <person name="McGregor P.A."/>
            <person name="Hong C."/>
            <person name="Park K.H."/>
            <person name="Akmal A."/>
            <person name="Feldman A."/>
            <person name="Lin J.S."/>
            <person name="Chang W.E."/>
            <person name="Higgs B.W."/>
            <person name="Demirev P."/>
            <person name="Lindquist J."/>
            <person name="Liem A."/>
            <person name="Fochler E."/>
            <person name="Read T.D."/>
            <person name="Tapia R."/>
            <person name="Johnson S."/>
            <person name="Bishop-Lilly K.A."/>
            <person name="Detter C."/>
            <person name="Han C."/>
            <person name="Sozhamannan S."/>
            <person name="Rosenzweig C.N."/>
            <person name="Skowronski E.W."/>
        </authorList>
    </citation>
    <scope>NUCLEOTIDE SEQUENCE [LARGE SCALE GENOMIC DNA]</scope>
    <source>
        <strain evidence="2 3">AK5</strain>
    </source>
</reference>
<dbReference type="Proteomes" id="UP000288212">
    <property type="component" value="Unassembled WGS sequence"/>
</dbReference>
<evidence type="ECO:0000313" key="3">
    <source>
        <dbReference type="Proteomes" id="UP000288212"/>
    </source>
</evidence>
<evidence type="ECO:0000313" key="2">
    <source>
        <dbReference type="EMBL" id="RUO18079.1"/>
    </source>
</evidence>
<gene>
    <name evidence="2" type="ORF">CWE06_11940</name>
</gene>
<protein>
    <recommendedName>
        <fullName evidence="4">MSHA biogenesis protein MshK</fullName>
    </recommendedName>
</protein>
<organism evidence="2 3">
    <name type="scientific">Aliidiomarina haloalkalitolerans</name>
    <dbReference type="NCBI Taxonomy" id="859059"/>
    <lineage>
        <taxon>Bacteria</taxon>
        <taxon>Pseudomonadati</taxon>
        <taxon>Pseudomonadota</taxon>
        <taxon>Gammaproteobacteria</taxon>
        <taxon>Alteromonadales</taxon>
        <taxon>Idiomarinaceae</taxon>
        <taxon>Aliidiomarina</taxon>
    </lineage>
</organism>
<feature type="chain" id="PRO_5019443890" description="MSHA biogenesis protein MshK" evidence="1">
    <location>
        <begin position="30"/>
        <end position="123"/>
    </location>
</feature>
<proteinExistence type="predicted"/>
<sequence>MKTRNPVLLALAVASLTLANVTLVGAVQAQQSERDPTRPPARFATPAAEQGQAAIEYKLKMVTVVGGRYQAVVNEHHVRVGDRLDDWRVSRIQRDRVILRRGDEVQVLSVFGELRKTEVRDNG</sequence>
<dbReference type="EMBL" id="PIPI01000012">
    <property type="protein sequence ID" value="RUO18079.1"/>
    <property type="molecule type" value="Genomic_DNA"/>
</dbReference>
<evidence type="ECO:0000256" key="1">
    <source>
        <dbReference type="SAM" id="SignalP"/>
    </source>
</evidence>
<name>A0A432VPJ1_9GAMM</name>
<dbReference type="RefSeq" id="WP_126794586.1">
    <property type="nucleotide sequence ID" value="NZ_PIPI01000012.1"/>
</dbReference>
<feature type="signal peptide" evidence="1">
    <location>
        <begin position="1"/>
        <end position="29"/>
    </location>
</feature>